<dbReference type="PANTHER" id="PTHR13232:SF10">
    <property type="entry name" value="NAD(P)H-HYDRATE EPIMERASE"/>
    <property type="match status" value="1"/>
</dbReference>
<dbReference type="InterPro" id="IPR032976">
    <property type="entry name" value="YJEFN_prot_NAXE-like"/>
</dbReference>
<evidence type="ECO:0000256" key="7">
    <source>
        <dbReference type="ARBA" id="ARBA00022958"/>
    </source>
</evidence>
<dbReference type="STRING" id="58919.A0A316Z4E7"/>
<dbReference type="SUPFAM" id="SSF64153">
    <property type="entry name" value="YjeF N-terminal domain-like"/>
    <property type="match status" value="1"/>
</dbReference>
<sequence>MALSLLTPPRALRYVSASLAAALDRALFSPTHAFPPAVLIELSGLAIAQIVAREYPRHTYPCVLVAAGPGNQGADGLAAARHLRTWGWKIAVWGPRLKGDSEQLATQLSHFDVHFLDSDAQAFEDYLEHADVVLDTLFGFSFQGPAREPYAEILRLLSSESRIEFAFRRPRPPIVSVDIPSGWPVDASSSSASASSSSSSSAAASSDGLAPPGCFTPQVLISLSAPKTGVRALVSQPSAALAPPQQPAQQPRAQHAHAQQPLKHYLAGRFIPPALEAELGLALPLYEGTQGWLDVTGWPEMSEEEAKALHAEAKKRQEELEEQGVRDAEMAEMQAEQEDEEAQGADEEEDAKTVKADA</sequence>
<dbReference type="PANTHER" id="PTHR13232">
    <property type="entry name" value="NAD(P)H-HYDRATE EPIMERASE"/>
    <property type="match status" value="1"/>
</dbReference>
<keyword evidence="6" id="KW-0521">NADP</keyword>
<organism evidence="12 13">
    <name type="scientific">Tilletiopsis washingtonensis</name>
    <dbReference type="NCBI Taxonomy" id="58919"/>
    <lineage>
        <taxon>Eukaryota</taxon>
        <taxon>Fungi</taxon>
        <taxon>Dikarya</taxon>
        <taxon>Basidiomycota</taxon>
        <taxon>Ustilaginomycotina</taxon>
        <taxon>Exobasidiomycetes</taxon>
        <taxon>Entylomatales</taxon>
        <taxon>Entylomatales incertae sedis</taxon>
        <taxon>Tilletiopsis</taxon>
    </lineage>
</organism>
<dbReference type="RefSeq" id="XP_025595354.1">
    <property type="nucleotide sequence ID" value="XM_025743470.1"/>
</dbReference>
<evidence type="ECO:0000256" key="10">
    <source>
        <dbReference type="SAM" id="MobiDB-lite"/>
    </source>
</evidence>
<feature type="compositionally biased region" description="Basic and acidic residues" evidence="10">
    <location>
        <begin position="304"/>
        <end position="329"/>
    </location>
</feature>
<comment type="catalytic activity">
    <reaction evidence="1">
        <text>(6R)-NADHX = (6S)-NADHX</text>
        <dbReference type="Rhea" id="RHEA:32215"/>
        <dbReference type="ChEBI" id="CHEBI:64074"/>
        <dbReference type="ChEBI" id="CHEBI:64075"/>
        <dbReference type="EC" id="5.1.99.6"/>
    </reaction>
</comment>
<feature type="domain" description="YjeF N-terminal" evidence="11">
    <location>
        <begin position="20"/>
        <end position="242"/>
    </location>
</feature>
<feature type="compositionally biased region" description="Acidic residues" evidence="10">
    <location>
        <begin position="335"/>
        <end position="350"/>
    </location>
</feature>
<dbReference type="InterPro" id="IPR004443">
    <property type="entry name" value="YjeF_N_dom"/>
</dbReference>
<dbReference type="GO" id="GO:0046872">
    <property type="term" value="F:metal ion binding"/>
    <property type="evidence" value="ECO:0007669"/>
    <property type="project" value="UniProtKB-KW"/>
</dbReference>
<evidence type="ECO:0000313" key="13">
    <source>
        <dbReference type="Proteomes" id="UP000245946"/>
    </source>
</evidence>
<dbReference type="OrthoDB" id="10064708at2759"/>
<dbReference type="Proteomes" id="UP000245946">
    <property type="component" value="Unassembled WGS sequence"/>
</dbReference>
<dbReference type="GO" id="GO:0052856">
    <property type="term" value="F:NAD(P)HX epimerase activity"/>
    <property type="evidence" value="ECO:0007669"/>
    <property type="project" value="UniProtKB-EC"/>
</dbReference>
<dbReference type="EC" id="5.1.99.6" evidence="3"/>
<keyword evidence="9" id="KW-0413">Isomerase</keyword>
<evidence type="ECO:0000313" key="12">
    <source>
        <dbReference type="EMBL" id="PWN95075.1"/>
    </source>
</evidence>
<evidence type="ECO:0000256" key="4">
    <source>
        <dbReference type="ARBA" id="ARBA00022723"/>
    </source>
</evidence>
<protein>
    <recommendedName>
        <fullName evidence="3">NAD(P)H-hydrate epimerase</fullName>
        <ecNumber evidence="3">5.1.99.6</ecNumber>
    </recommendedName>
</protein>
<dbReference type="AlphaFoldDB" id="A0A316Z4E7"/>
<gene>
    <name evidence="12" type="ORF">FA09DRAFT_332481</name>
</gene>
<dbReference type="PROSITE" id="PS51385">
    <property type="entry name" value="YJEF_N"/>
    <property type="match status" value="1"/>
</dbReference>
<evidence type="ECO:0000256" key="1">
    <source>
        <dbReference type="ARBA" id="ARBA00000013"/>
    </source>
</evidence>
<keyword evidence="7" id="KW-0630">Potassium</keyword>
<feature type="region of interest" description="Disordered" evidence="10">
    <location>
        <begin position="304"/>
        <end position="358"/>
    </location>
</feature>
<evidence type="ECO:0000256" key="9">
    <source>
        <dbReference type="ARBA" id="ARBA00023235"/>
    </source>
</evidence>
<keyword evidence="4" id="KW-0479">Metal-binding</keyword>
<dbReference type="GO" id="GO:0000166">
    <property type="term" value="F:nucleotide binding"/>
    <property type="evidence" value="ECO:0007669"/>
    <property type="project" value="UniProtKB-KW"/>
</dbReference>
<evidence type="ECO:0000256" key="8">
    <source>
        <dbReference type="ARBA" id="ARBA00023027"/>
    </source>
</evidence>
<feature type="compositionally biased region" description="Low complexity" evidence="10">
    <location>
        <begin position="188"/>
        <end position="206"/>
    </location>
</feature>
<keyword evidence="8" id="KW-0520">NAD</keyword>
<evidence type="ECO:0000256" key="6">
    <source>
        <dbReference type="ARBA" id="ARBA00022857"/>
    </source>
</evidence>
<dbReference type="Gene3D" id="3.40.50.10260">
    <property type="entry name" value="YjeF N-terminal domain"/>
    <property type="match status" value="1"/>
</dbReference>
<reference evidence="12 13" key="1">
    <citation type="journal article" date="2018" name="Mol. Biol. Evol.">
        <title>Broad Genomic Sampling Reveals a Smut Pathogenic Ancestry of the Fungal Clade Ustilaginomycotina.</title>
        <authorList>
            <person name="Kijpornyongpan T."/>
            <person name="Mondo S.J."/>
            <person name="Barry K."/>
            <person name="Sandor L."/>
            <person name="Lee J."/>
            <person name="Lipzen A."/>
            <person name="Pangilinan J."/>
            <person name="LaButti K."/>
            <person name="Hainaut M."/>
            <person name="Henrissat B."/>
            <person name="Grigoriev I.V."/>
            <person name="Spatafora J.W."/>
            <person name="Aime M.C."/>
        </authorList>
    </citation>
    <scope>NUCLEOTIDE SEQUENCE [LARGE SCALE GENOMIC DNA]</scope>
    <source>
        <strain evidence="12 13">MCA 4186</strain>
    </source>
</reference>
<dbReference type="EMBL" id="KZ819307">
    <property type="protein sequence ID" value="PWN95075.1"/>
    <property type="molecule type" value="Genomic_DNA"/>
</dbReference>
<keyword evidence="5" id="KW-0547">Nucleotide-binding</keyword>
<dbReference type="InterPro" id="IPR036652">
    <property type="entry name" value="YjeF_N_dom_sf"/>
</dbReference>
<accession>A0A316Z4E7</accession>
<evidence type="ECO:0000259" key="11">
    <source>
        <dbReference type="PROSITE" id="PS51385"/>
    </source>
</evidence>
<keyword evidence="13" id="KW-1185">Reference proteome</keyword>
<evidence type="ECO:0000256" key="2">
    <source>
        <dbReference type="ARBA" id="ARBA00000909"/>
    </source>
</evidence>
<comment type="catalytic activity">
    <reaction evidence="2">
        <text>(6R)-NADPHX = (6S)-NADPHX</text>
        <dbReference type="Rhea" id="RHEA:32227"/>
        <dbReference type="ChEBI" id="CHEBI:64076"/>
        <dbReference type="ChEBI" id="CHEBI:64077"/>
        <dbReference type="EC" id="5.1.99.6"/>
    </reaction>
</comment>
<evidence type="ECO:0000256" key="3">
    <source>
        <dbReference type="ARBA" id="ARBA00012228"/>
    </source>
</evidence>
<dbReference type="GeneID" id="37271014"/>
<feature type="region of interest" description="Disordered" evidence="10">
    <location>
        <begin position="188"/>
        <end position="208"/>
    </location>
</feature>
<feature type="region of interest" description="Disordered" evidence="10">
    <location>
        <begin position="236"/>
        <end position="260"/>
    </location>
</feature>
<proteinExistence type="predicted"/>
<dbReference type="GO" id="GO:0005739">
    <property type="term" value="C:mitochondrion"/>
    <property type="evidence" value="ECO:0007669"/>
    <property type="project" value="TreeGrafter"/>
</dbReference>
<evidence type="ECO:0000256" key="5">
    <source>
        <dbReference type="ARBA" id="ARBA00022741"/>
    </source>
</evidence>
<name>A0A316Z4E7_9BASI</name>
<dbReference type="Pfam" id="PF03853">
    <property type="entry name" value="YjeF_N"/>
    <property type="match status" value="1"/>
</dbReference>